<keyword evidence="1" id="KW-1133">Transmembrane helix</keyword>
<dbReference type="EMBL" id="QZEY01000035">
    <property type="protein sequence ID" value="RJL19733.1"/>
    <property type="molecule type" value="Genomic_DNA"/>
</dbReference>
<keyword evidence="3" id="KW-1185">Reference proteome</keyword>
<keyword evidence="1" id="KW-0472">Membrane</keyword>
<feature type="transmembrane region" description="Helical" evidence="1">
    <location>
        <begin position="14"/>
        <end position="34"/>
    </location>
</feature>
<organism evidence="2 3">
    <name type="scientific">Bailinhaonella thermotolerans</name>
    <dbReference type="NCBI Taxonomy" id="1070861"/>
    <lineage>
        <taxon>Bacteria</taxon>
        <taxon>Bacillati</taxon>
        <taxon>Actinomycetota</taxon>
        <taxon>Actinomycetes</taxon>
        <taxon>Streptosporangiales</taxon>
        <taxon>Streptosporangiaceae</taxon>
        <taxon>Bailinhaonella</taxon>
    </lineage>
</organism>
<protein>
    <submittedName>
        <fullName evidence="2">Uncharacterized protein</fullName>
    </submittedName>
</protein>
<dbReference type="RefSeq" id="WP_119931878.1">
    <property type="nucleotide sequence ID" value="NZ_QZEY01000035.1"/>
</dbReference>
<accession>A0A3A3ZZT4</accession>
<dbReference type="AlphaFoldDB" id="A0A3A3ZZT4"/>
<evidence type="ECO:0000313" key="3">
    <source>
        <dbReference type="Proteomes" id="UP000265768"/>
    </source>
</evidence>
<comment type="caution">
    <text evidence="2">The sequence shown here is derived from an EMBL/GenBank/DDBJ whole genome shotgun (WGS) entry which is preliminary data.</text>
</comment>
<reference evidence="2 3" key="1">
    <citation type="submission" date="2018-09" db="EMBL/GenBank/DDBJ databases">
        <title>YIM 75507 draft genome.</title>
        <authorList>
            <person name="Tang S."/>
            <person name="Feng Y."/>
        </authorList>
    </citation>
    <scope>NUCLEOTIDE SEQUENCE [LARGE SCALE GENOMIC DNA]</scope>
    <source>
        <strain evidence="2 3">YIM 75507</strain>
    </source>
</reference>
<evidence type="ECO:0000313" key="2">
    <source>
        <dbReference type="EMBL" id="RJL19733.1"/>
    </source>
</evidence>
<keyword evidence="1" id="KW-0812">Transmembrane</keyword>
<sequence length="89" mass="9833">MTSPRRPAETGRHLRHIAAYMLVYWALWAVLALAARQWGVLLAAAMTLAVFGHIARIAGQISPPQTQARPTRGHIVILPRVRCGDDRPS</sequence>
<evidence type="ECO:0000256" key="1">
    <source>
        <dbReference type="SAM" id="Phobius"/>
    </source>
</evidence>
<dbReference type="Proteomes" id="UP000265768">
    <property type="component" value="Unassembled WGS sequence"/>
</dbReference>
<name>A0A3A3ZZT4_9ACTN</name>
<feature type="transmembrane region" description="Helical" evidence="1">
    <location>
        <begin position="40"/>
        <end position="59"/>
    </location>
</feature>
<proteinExistence type="predicted"/>
<gene>
    <name evidence="2" type="ORF">D5H75_40110</name>
</gene>